<dbReference type="InterPro" id="IPR006439">
    <property type="entry name" value="HAD-SF_hydro_IA"/>
</dbReference>
<protein>
    <submittedName>
        <fullName evidence="1">HAD family hydrolase</fullName>
    </submittedName>
</protein>
<dbReference type="EMBL" id="CP023445">
    <property type="protein sequence ID" value="ATE56187.1"/>
    <property type="molecule type" value="Genomic_DNA"/>
</dbReference>
<gene>
    <name evidence="1" type="ORF">CNX65_25340</name>
</gene>
<dbReference type="GO" id="GO:0005829">
    <property type="term" value="C:cytosol"/>
    <property type="evidence" value="ECO:0007669"/>
    <property type="project" value="TreeGrafter"/>
</dbReference>
<dbReference type="PANTHER" id="PTHR43434:SF16">
    <property type="entry name" value="BLL8046 PROTEIN"/>
    <property type="match status" value="1"/>
</dbReference>
<dbReference type="KEGG" id="apre:CNX65_25340"/>
<dbReference type="SUPFAM" id="SSF56784">
    <property type="entry name" value="HAD-like"/>
    <property type="match status" value="1"/>
</dbReference>
<dbReference type="RefSeq" id="WP_096496008.1">
    <property type="nucleotide sequence ID" value="NZ_CP023445.1"/>
</dbReference>
<keyword evidence="2" id="KW-1185">Reference proteome</keyword>
<dbReference type="InterPro" id="IPR036412">
    <property type="entry name" value="HAD-like_sf"/>
</dbReference>
<dbReference type="NCBIfam" id="TIGR01549">
    <property type="entry name" value="HAD-SF-IA-v1"/>
    <property type="match status" value="1"/>
</dbReference>
<dbReference type="InterPro" id="IPR023214">
    <property type="entry name" value="HAD_sf"/>
</dbReference>
<dbReference type="GO" id="GO:0008967">
    <property type="term" value="F:phosphoglycolate phosphatase activity"/>
    <property type="evidence" value="ECO:0007669"/>
    <property type="project" value="TreeGrafter"/>
</dbReference>
<evidence type="ECO:0000313" key="1">
    <source>
        <dbReference type="EMBL" id="ATE56187.1"/>
    </source>
</evidence>
<dbReference type="AlphaFoldDB" id="A0A290ZB06"/>
<dbReference type="SFLD" id="SFLDS00003">
    <property type="entry name" value="Haloacid_Dehalogenase"/>
    <property type="match status" value="1"/>
</dbReference>
<proteinExistence type="predicted"/>
<dbReference type="Pfam" id="PF00702">
    <property type="entry name" value="Hydrolase"/>
    <property type="match status" value="1"/>
</dbReference>
<reference evidence="1" key="1">
    <citation type="submission" date="2017-09" db="EMBL/GenBank/DDBJ databases">
        <title>Complete Genome Sequence of ansamitocin-producing Bacterium Actinosynnema pretiosum X47.</title>
        <authorList>
            <person name="Cao G."/>
            <person name="Zong G."/>
            <person name="Zhong C."/>
            <person name="Fu J."/>
        </authorList>
    </citation>
    <scope>NUCLEOTIDE SEQUENCE [LARGE SCALE GENOMIC DNA]</scope>
    <source>
        <strain evidence="1">X47</strain>
    </source>
</reference>
<dbReference type="Gene3D" id="3.40.50.1000">
    <property type="entry name" value="HAD superfamily/HAD-like"/>
    <property type="match status" value="1"/>
</dbReference>
<dbReference type="InterPro" id="IPR050155">
    <property type="entry name" value="HAD-like_hydrolase_sf"/>
</dbReference>
<dbReference type="InterPro" id="IPR023198">
    <property type="entry name" value="PGP-like_dom2"/>
</dbReference>
<dbReference type="Proteomes" id="UP000218505">
    <property type="component" value="Chromosome"/>
</dbReference>
<dbReference type="GO" id="GO:0006281">
    <property type="term" value="P:DNA repair"/>
    <property type="evidence" value="ECO:0007669"/>
    <property type="project" value="TreeGrafter"/>
</dbReference>
<evidence type="ECO:0000313" key="2">
    <source>
        <dbReference type="Proteomes" id="UP000218505"/>
    </source>
</evidence>
<keyword evidence="1" id="KW-0378">Hydrolase</keyword>
<dbReference type="Gene3D" id="1.10.150.240">
    <property type="entry name" value="Putative phosphatase, domain 2"/>
    <property type="match status" value="1"/>
</dbReference>
<dbReference type="SFLD" id="SFLDG01129">
    <property type="entry name" value="C1.5:_HAD__Beta-PGM__Phosphata"/>
    <property type="match status" value="1"/>
</dbReference>
<sequence length="217" mass="23052">MSNTLVLDVDGTLVDTNYHHTLAWSRAFRRFDVTVPAWKLHRAIGMGGDKLVAAVAGAHVEERHGDAVRDAWVEEFAPMLDEVQPVEGARRLLSAAVDADLTVVLASSGKAEHVARYLRLLDAEDLVATSSDDVSESKPAPDLIEVALERVGGGRAVVVGDSVWDCEAAGRAGLPVVALRTGGFGEAELTGAGAASVYEDLDRLRADLTDLPFAPLD</sequence>
<name>A0A290ZB06_9PSEU</name>
<dbReference type="PANTHER" id="PTHR43434">
    <property type="entry name" value="PHOSPHOGLYCOLATE PHOSPHATASE"/>
    <property type="match status" value="1"/>
</dbReference>
<organism evidence="1 2">
    <name type="scientific">Actinosynnema pretiosum</name>
    <dbReference type="NCBI Taxonomy" id="42197"/>
    <lineage>
        <taxon>Bacteria</taxon>
        <taxon>Bacillati</taxon>
        <taxon>Actinomycetota</taxon>
        <taxon>Actinomycetes</taxon>
        <taxon>Pseudonocardiales</taxon>
        <taxon>Pseudonocardiaceae</taxon>
        <taxon>Actinosynnema</taxon>
    </lineage>
</organism>
<accession>A0A290ZB06</accession>